<evidence type="ECO:0000256" key="2">
    <source>
        <dbReference type="RuleBase" id="RU003616"/>
    </source>
</evidence>
<keyword evidence="5" id="KW-1185">Reference proteome</keyword>
<dbReference type="Pfam" id="PF00011">
    <property type="entry name" value="HSP20"/>
    <property type="match status" value="1"/>
</dbReference>
<dbReference type="AlphaFoldDB" id="A0AAN1W085"/>
<evidence type="ECO:0000313" key="5">
    <source>
        <dbReference type="Proteomes" id="UP001319121"/>
    </source>
</evidence>
<evidence type="ECO:0000256" key="1">
    <source>
        <dbReference type="PROSITE-ProRule" id="PRU00285"/>
    </source>
</evidence>
<dbReference type="PROSITE" id="PS01031">
    <property type="entry name" value="SHSP"/>
    <property type="match status" value="1"/>
</dbReference>
<name>A0AAN1W085_9PROT</name>
<organism evidence="4 5">
    <name type="scientific">Ferrigenium kumadai</name>
    <dbReference type="NCBI Taxonomy" id="1682490"/>
    <lineage>
        <taxon>Bacteria</taxon>
        <taxon>Pseudomonadati</taxon>
        <taxon>Pseudomonadota</taxon>
        <taxon>Betaproteobacteria</taxon>
        <taxon>Nitrosomonadales</taxon>
        <taxon>Gallionellaceae</taxon>
        <taxon>Ferrigenium</taxon>
    </lineage>
</organism>
<dbReference type="CDD" id="cd06464">
    <property type="entry name" value="ACD_sHsps-like"/>
    <property type="match status" value="1"/>
</dbReference>
<dbReference type="InterPro" id="IPR002068">
    <property type="entry name" value="A-crystallin/Hsp20_dom"/>
</dbReference>
<dbReference type="RefSeq" id="WP_212786604.1">
    <property type="nucleotide sequence ID" value="NZ_AP019536.1"/>
</dbReference>
<dbReference type="InterPro" id="IPR031107">
    <property type="entry name" value="Small_HSP"/>
</dbReference>
<dbReference type="Gene3D" id="2.60.40.790">
    <property type="match status" value="1"/>
</dbReference>
<gene>
    <name evidence="4" type="ORF">FGKAn22_06950</name>
</gene>
<dbReference type="Proteomes" id="UP001319121">
    <property type="component" value="Chromosome"/>
</dbReference>
<evidence type="ECO:0000313" key="4">
    <source>
        <dbReference type="EMBL" id="BBI99002.1"/>
    </source>
</evidence>
<accession>A0AAN1W085</accession>
<dbReference type="KEGG" id="fku:FGKAn22_06950"/>
<proteinExistence type="inferred from homology"/>
<evidence type="ECO:0000259" key="3">
    <source>
        <dbReference type="PROSITE" id="PS01031"/>
    </source>
</evidence>
<protein>
    <recommendedName>
        <fullName evidence="3">SHSP domain-containing protein</fullName>
    </recommendedName>
</protein>
<comment type="similarity">
    <text evidence="1 2">Belongs to the small heat shock protein (HSP20) family.</text>
</comment>
<dbReference type="SUPFAM" id="SSF49764">
    <property type="entry name" value="HSP20-like chaperones"/>
    <property type="match status" value="1"/>
</dbReference>
<reference evidence="4 5" key="1">
    <citation type="submission" date="2019-03" db="EMBL/GenBank/DDBJ databases">
        <title>Complete genome sequence of Ferrigenium kumadai strain An22, a microaerophilic iron-oxidizing bacterium isolated from a paddy field soil.</title>
        <authorList>
            <person name="Watanabe T."/>
            <person name="Asakawa S."/>
        </authorList>
    </citation>
    <scope>NUCLEOTIDE SEQUENCE [LARGE SCALE GENOMIC DNA]</scope>
    <source>
        <strain evidence="4 5">An22</strain>
    </source>
</reference>
<sequence length="167" mass="18570">MLDSLKQAGMNIGREINRAWESLSEGWRELLSRSSNALTHFSRGKEEAAVTGSDLARFPRWGLLAGEVEETAKDILVRVELPGLEKEDCHVSIEGNMLYMSGEKRIERETSDSTYHVMERAYGSFQRAIPLPRNVDADQAEASYRNGVLTVRVPKSAVASGTTVRIS</sequence>
<dbReference type="PANTHER" id="PTHR11527">
    <property type="entry name" value="HEAT-SHOCK PROTEIN 20 FAMILY MEMBER"/>
    <property type="match status" value="1"/>
</dbReference>
<feature type="domain" description="SHSP" evidence="3">
    <location>
        <begin position="52"/>
        <end position="167"/>
    </location>
</feature>
<dbReference type="EMBL" id="AP019536">
    <property type="protein sequence ID" value="BBI99002.1"/>
    <property type="molecule type" value="Genomic_DNA"/>
</dbReference>
<dbReference type="InterPro" id="IPR008978">
    <property type="entry name" value="HSP20-like_chaperone"/>
</dbReference>